<reference evidence="1" key="2">
    <citation type="submission" date="2011-02" db="EMBL/GenBank/DDBJ databases">
        <authorList>
            <person name="MacLean D."/>
        </authorList>
    </citation>
    <scope>NUCLEOTIDE SEQUENCE</scope>
</reference>
<gene>
    <name evidence="1" type="primary">AlNc14C9G1201</name>
    <name evidence="1" type="ORF">ALNC14_013790</name>
</gene>
<evidence type="ECO:0000313" key="1">
    <source>
        <dbReference type="EMBL" id="CCA15236.1"/>
    </source>
</evidence>
<reference evidence="1" key="1">
    <citation type="journal article" date="2011" name="PLoS Biol.">
        <title>Gene gain and loss during evolution of obligate parasitism in the white rust pathogen of Arabidopsis thaliana.</title>
        <authorList>
            <person name="Kemen E."/>
            <person name="Gardiner A."/>
            <person name="Schultz-Larsen T."/>
            <person name="Kemen A.C."/>
            <person name="Balmuth A.L."/>
            <person name="Robert-Seilaniantz A."/>
            <person name="Bailey K."/>
            <person name="Holub E."/>
            <person name="Studholme D.J."/>
            <person name="Maclean D."/>
            <person name="Jones J.D."/>
        </authorList>
    </citation>
    <scope>NUCLEOTIDE SEQUENCE</scope>
</reference>
<dbReference type="AlphaFoldDB" id="F0W2F0"/>
<accession>F0W2F0</accession>
<proteinExistence type="predicted"/>
<dbReference type="EMBL" id="FR824054">
    <property type="protein sequence ID" value="CCA15236.1"/>
    <property type="molecule type" value="Genomic_DNA"/>
</dbReference>
<name>F0W2F0_9STRA</name>
<dbReference type="HOGENOM" id="CLU_2030985_0_0_1"/>
<organism evidence="1">
    <name type="scientific">Albugo laibachii Nc14</name>
    <dbReference type="NCBI Taxonomy" id="890382"/>
    <lineage>
        <taxon>Eukaryota</taxon>
        <taxon>Sar</taxon>
        <taxon>Stramenopiles</taxon>
        <taxon>Oomycota</taxon>
        <taxon>Peronosporomycetes</taxon>
        <taxon>Albuginales</taxon>
        <taxon>Albuginaceae</taxon>
        <taxon>Albugo</taxon>
    </lineage>
</organism>
<sequence length="122" mass="14757">MRSFFERRERTSIETQQRQGRIAFKNEEYAHAVFGQMPFLFTYAAANSWVQFFVIDRSFNMFQVSPRLNLVDWTQRIRCVLASINICRILYHYESMLPDGFLPMYMDIKRKHCRVTLRRLCT</sequence>
<protein>
    <submittedName>
        <fullName evidence="1">AlNc14C9G1201 protein</fullName>
    </submittedName>
</protein>